<dbReference type="NCBIfam" id="NF009466">
    <property type="entry name" value="PRK12826.1-2"/>
    <property type="match status" value="1"/>
</dbReference>
<sequence length="241" mass="25544">MGNVAIVTGGTRGIGEAISVHLKEMGMQVVANYAGNDERAKAFTEATGIPALKFDVADYDAVEDGIQKVEADFGPVSVLVNNAGITRDGVLAKMNCENWDAVLQTNLKSCYNTCHTVVPGMRERGFGRIINISSINGQQGQYGQVNYAAAKAGILGFTKALALETAKYGVTVNAIAPGYVDTDMVRAVPPEVLEKIIRKIPVGRLGNPDDIARAVAFLADERNSFMTGATLSINGGQFMAN</sequence>
<dbReference type="InterPro" id="IPR011283">
    <property type="entry name" value="Acetoacetyl-CoA_reductase"/>
</dbReference>
<dbReference type="InterPro" id="IPR020904">
    <property type="entry name" value="Sc_DH/Rdtase_CS"/>
</dbReference>
<dbReference type="RefSeq" id="WP_232594104.1">
    <property type="nucleotide sequence ID" value="NZ_BSPD01000102.1"/>
</dbReference>
<dbReference type="GO" id="GO:0005737">
    <property type="term" value="C:cytoplasm"/>
    <property type="evidence" value="ECO:0007669"/>
    <property type="project" value="InterPro"/>
</dbReference>
<dbReference type="PRINTS" id="PR00080">
    <property type="entry name" value="SDRFAMILY"/>
</dbReference>
<dbReference type="InterPro" id="IPR057326">
    <property type="entry name" value="KR_dom"/>
</dbReference>
<dbReference type="Proteomes" id="UP001156870">
    <property type="component" value="Unassembled WGS sequence"/>
</dbReference>
<dbReference type="PANTHER" id="PTHR42879:SF2">
    <property type="entry name" value="3-OXOACYL-[ACYL-CARRIER-PROTEIN] REDUCTASE FABG"/>
    <property type="match status" value="1"/>
</dbReference>
<dbReference type="Pfam" id="PF13561">
    <property type="entry name" value="adh_short_C2"/>
    <property type="match status" value="1"/>
</dbReference>
<comment type="similarity">
    <text evidence="1">Belongs to the short-chain dehydrogenases/reductases (SDR) family.</text>
</comment>
<dbReference type="CDD" id="cd05333">
    <property type="entry name" value="BKR_SDR_c"/>
    <property type="match status" value="1"/>
</dbReference>
<evidence type="ECO:0000313" key="4">
    <source>
        <dbReference type="EMBL" id="GLS28168.1"/>
    </source>
</evidence>
<proteinExistence type="inferred from homology"/>
<dbReference type="SUPFAM" id="SSF51735">
    <property type="entry name" value="NAD(P)-binding Rossmann-fold domains"/>
    <property type="match status" value="1"/>
</dbReference>
<evidence type="ECO:0000256" key="1">
    <source>
        <dbReference type="ARBA" id="ARBA00006484"/>
    </source>
</evidence>
<dbReference type="InterPro" id="IPR050259">
    <property type="entry name" value="SDR"/>
</dbReference>
<gene>
    <name evidence="4" type="ORF">GCM10007877_38870</name>
</gene>
<dbReference type="SMART" id="SM00822">
    <property type="entry name" value="PKS_KR"/>
    <property type="match status" value="1"/>
</dbReference>
<dbReference type="NCBIfam" id="TIGR01829">
    <property type="entry name" value="AcAcCoA_reduct"/>
    <property type="match status" value="1"/>
</dbReference>
<dbReference type="PANTHER" id="PTHR42879">
    <property type="entry name" value="3-OXOACYL-(ACYL-CARRIER-PROTEIN) REDUCTASE"/>
    <property type="match status" value="1"/>
</dbReference>
<evidence type="ECO:0000256" key="2">
    <source>
        <dbReference type="ARBA" id="ARBA00023002"/>
    </source>
</evidence>
<name>A0AA37TB45_9GAMM</name>
<dbReference type="GO" id="GO:0042619">
    <property type="term" value="P:poly-hydroxybutyrate biosynthetic process"/>
    <property type="evidence" value="ECO:0007669"/>
    <property type="project" value="InterPro"/>
</dbReference>
<dbReference type="GO" id="GO:0032787">
    <property type="term" value="P:monocarboxylic acid metabolic process"/>
    <property type="evidence" value="ECO:0007669"/>
    <property type="project" value="UniProtKB-ARBA"/>
</dbReference>
<dbReference type="GO" id="GO:0018454">
    <property type="term" value="F:acetoacetyl-CoA reductase activity"/>
    <property type="evidence" value="ECO:0007669"/>
    <property type="project" value="InterPro"/>
</dbReference>
<evidence type="ECO:0000313" key="5">
    <source>
        <dbReference type="Proteomes" id="UP001156870"/>
    </source>
</evidence>
<dbReference type="FunFam" id="3.40.50.720:FF:000173">
    <property type="entry name" value="3-oxoacyl-[acyl-carrier protein] reductase"/>
    <property type="match status" value="1"/>
</dbReference>
<dbReference type="PROSITE" id="PS00061">
    <property type="entry name" value="ADH_SHORT"/>
    <property type="match status" value="1"/>
</dbReference>
<dbReference type="EMBL" id="BSPD01000102">
    <property type="protein sequence ID" value="GLS28168.1"/>
    <property type="molecule type" value="Genomic_DNA"/>
</dbReference>
<dbReference type="Gene3D" id="3.40.50.720">
    <property type="entry name" value="NAD(P)-binding Rossmann-like Domain"/>
    <property type="match status" value="1"/>
</dbReference>
<protein>
    <submittedName>
        <fullName evidence="4">Beta-ketoacyl-ACP reductase</fullName>
    </submittedName>
</protein>
<dbReference type="InterPro" id="IPR036291">
    <property type="entry name" value="NAD(P)-bd_dom_sf"/>
</dbReference>
<feature type="domain" description="Ketoreductase" evidence="3">
    <location>
        <begin position="3"/>
        <end position="178"/>
    </location>
</feature>
<keyword evidence="5" id="KW-1185">Reference proteome</keyword>
<dbReference type="InterPro" id="IPR002347">
    <property type="entry name" value="SDR_fam"/>
</dbReference>
<reference evidence="4 5" key="1">
    <citation type="journal article" date="2014" name="Int. J. Syst. Evol. Microbiol.">
        <title>Complete genome sequence of Corynebacterium casei LMG S-19264T (=DSM 44701T), isolated from a smear-ripened cheese.</title>
        <authorList>
            <consortium name="US DOE Joint Genome Institute (JGI-PGF)"/>
            <person name="Walter F."/>
            <person name="Albersmeier A."/>
            <person name="Kalinowski J."/>
            <person name="Ruckert C."/>
        </authorList>
    </citation>
    <scope>NUCLEOTIDE SEQUENCE [LARGE SCALE GENOMIC DNA]</scope>
    <source>
        <strain evidence="4 5">NBRC 110095</strain>
    </source>
</reference>
<keyword evidence="2" id="KW-0560">Oxidoreductase</keyword>
<accession>A0AA37TB45</accession>
<organism evidence="4 5">
    <name type="scientific">Marinibactrum halimedae</name>
    <dbReference type="NCBI Taxonomy" id="1444977"/>
    <lineage>
        <taxon>Bacteria</taxon>
        <taxon>Pseudomonadati</taxon>
        <taxon>Pseudomonadota</taxon>
        <taxon>Gammaproteobacteria</taxon>
        <taxon>Cellvibrionales</taxon>
        <taxon>Cellvibrionaceae</taxon>
        <taxon>Marinibactrum</taxon>
    </lineage>
</organism>
<evidence type="ECO:0000259" key="3">
    <source>
        <dbReference type="SMART" id="SM00822"/>
    </source>
</evidence>
<dbReference type="NCBIfam" id="NF009464">
    <property type="entry name" value="PRK12824.1"/>
    <property type="match status" value="1"/>
</dbReference>
<dbReference type="PRINTS" id="PR00081">
    <property type="entry name" value="GDHRDH"/>
</dbReference>
<dbReference type="AlphaFoldDB" id="A0AA37TB45"/>
<comment type="caution">
    <text evidence="4">The sequence shown here is derived from an EMBL/GenBank/DDBJ whole genome shotgun (WGS) entry which is preliminary data.</text>
</comment>